<proteinExistence type="predicted"/>
<keyword evidence="3" id="KW-1185">Reference proteome</keyword>
<accession>A0A4W3IQX8</accession>
<sequence>CCCLCGVDLEAASEFKLHVHPPGRHDDSEPFFPFLAFNPEAPRSRPADPTGLVSTCVLCYHDLLEQWWEGKRNSQQPSSSPWSRQYKVDTFICFFCRQVIRRYQGLKSVNINRLPVFLYAPRVANALMVDNGKELTIGTCEDCRTLVLAGHCLKNGSQSDVVSPSSQVKGSSSSFDLSAANKSLAALGSPPGRDEASRGTRHSTPDAVSIHSPQRSLDAGSSDQESTSR</sequence>
<organism evidence="2 3">
    <name type="scientific">Callorhinchus milii</name>
    <name type="common">Ghost shark</name>
    <dbReference type="NCBI Taxonomy" id="7868"/>
    <lineage>
        <taxon>Eukaryota</taxon>
        <taxon>Metazoa</taxon>
        <taxon>Chordata</taxon>
        <taxon>Craniata</taxon>
        <taxon>Vertebrata</taxon>
        <taxon>Chondrichthyes</taxon>
        <taxon>Holocephali</taxon>
        <taxon>Chimaeriformes</taxon>
        <taxon>Callorhinchidae</taxon>
        <taxon>Callorhinchus</taxon>
    </lineage>
</organism>
<dbReference type="AlphaFoldDB" id="A0A4W3IQX8"/>
<dbReference type="GeneTree" id="ENSGT00970000197463"/>
<reference evidence="3" key="2">
    <citation type="journal article" date="2007" name="PLoS Biol.">
        <title>Survey sequencing and comparative analysis of the elephant shark (Callorhinchus milii) genome.</title>
        <authorList>
            <person name="Venkatesh B."/>
            <person name="Kirkness E.F."/>
            <person name="Loh Y.H."/>
            <person name="Halpern A.L."/>
            <person name="Lee A.P."/>
            <person name="Johnson J."/>
            <person name="Dandona N."/>
            <person name="Viswanathan L.D."/>
            <person name="Tay A."/>
            <person name="Venter J.C."/>
            <person name="Strausberg R.L."/>
            <person name="Brenner S."/>
        </authorList>
    </citation>
    <scope>NUCLEOTIDE SEQUENCE [LARGE SCALE GENOMIC DNA]</scope>
</reference>
<feature type="region of interest" description="Disordered" evidence="1">
    <location>
        <begin position="184"/>
        <end position="229"/>
    </location>
</feature>
<reference evidence="2" key="4">
    <citation type="submission" date="2025-08" db="UniProtKB">
        <authorList>
            <consortium name="Ensembl"/>
        </authorList>
    </citation>
    <scope>IDENTIFICATION</scope>
</reference>
<reference evidence="3" key="3">
    <citation type="journal article" date="2014" name="Nature">
        <title>Elephant shark genome provides unique insights into gnathostome evolution.</title>
        <authorList>
            <consortium name="International Elephant Shark Genome Sequencing Consortium"/>
            <person name="Venkatesh B."/>
            <person name="Lee A.P."/>
            <person name="Ravi V."/>
            <person name="Maurya A.K."/>
            <person name="Lian M.M."/>
            <person name="Swann J.B."/>
            <person name="Ohta Y."/>
            <person name="Flajnik M.F."/>
            <person name="Sutoh Y."/>
            <person name="Kasahara M."/>
            <person name="Hoon S."/>
            <person name="Gangu V."/>
            <person name="Roy S.W."/>
            <person name="Irimia M."/>
            <person name="Korzh V."/>
            <person name="Kondrychyn I."/>
            <person name="Lim Z.W."/>
            <person name="Tay B.H."/>
            <person name="Tohari S."/>
            <person name="Kong K.W."/>
            <person name="Ho S."/>
            <person name="Lorente-Galdos B."/>
            <person name="Quilez J."/>
            <person name="Marques-Bonet T."/>
            <person name="Raney B.J."/>
            <person name="Ingham P.W."/>
            <person name="Tay A."/>
            <person name="Hillier L.W."/>
            <person name="Minx P."/>
            <person name="Boehm T."/>
            <person name="Wilson R.K."/>
            <person name="Brenner S."/>
            <person name="Warren W.C."/>
        </authorList>
    </citation>
    <scope>NUCLEOTIDE SEQUENCE [LARGE SCALE GENOMIC DNA]</scope>
</reference>
<protein>
    <submittedName>
        <fullName evidence="2">Uncharacterized protein</fullName>
    </submittedName>
</protein>
<evidence type="ECO:0000313" key="2">
    <source>
        <dbReference type="Ensembl" id="ENSCMIP00000029916.1"/>
    </source>
</evidence>
<evidence type="ECO:0000313" key="3">
    <source>
        <dbReference type="Proteomes" id="UP000314986"/>
    </source>
</evidence>
<dbReference type="Proteomes" id="UP000314986">
    <property type="component" value="Unassembled WGS sequence"/>
</dbReference>
<reference evidence="3" key="1">
    <citation type="journal article" date="2006" name="Science">
        <title>Ancient noncoding elements conserved in the human genome.</title>
        <authorList>
            <person name="Venkatesh B."/>
            <person name="Kirkness E.F."/>
            <person name="Loh Y.H."/>
            <person name="Halpern A.L."/>
            <person name="Lee A.P."/>
            <person name="Johnson J."/>
            <person name="Dandona N."/>
            <person name="Viswanathan L.D."/>
            <person name="Tay A."/>
            <person name="Venter J.C."/>
            <person name="Strausberg R.L."/>
            <person name="Brenner S."/>
        </authorList>
    </citation>
    <scope>NUCLEOTIDE SEQUENCE [LARGE SCALE GENOMIC DNA]</scope>
</reference>
<feature type="compositionally biased region" description="Polar residues" evidence="1">
    <location>
        <begin position="211"/>
        <end position="229"/>
    </location>
</feature>
<dbReference type="OMA" id="LEQWWEG"/>
<dbReference type="PANTHER" id="PTHR40240:SF1">
    <property type="entry name" value="PLEXUS, ISOFORM A"/>
    <property type="match status" value="1"/>
</dbReference>
<dbReference type="InParanoid" id="A0A4W3IQX8"/>
<dbReference type="Ensembl" id="ENSCMIT00000030382.1">
    <property type="protein sequence ID" value="ENSCMIP00000029916.1"/>
    <property type="gene ID" value="ENSCMIG00000012913.1"/>
</dbReference>
<evidence type="ECO:0000256" key="1">
    <source>
        <dbReference type="SAM" id="MobiDB-lite"/>
    </source>
</evidence>
<reference evidence="2" key="5">
    <citation type="submission" date="2025-09" db="UniProtKB">
        <authorList>
            <consortium name="Ensembl"/>
        </authorList>
    </citation>
    <scope>IDENTIFICATION</scope>
</reference>
<dbReference type="PANTHER" id="PTHR40240">
    <property type="entry name" value="PLEXUS, ISOFORM A"/>
    <property type="match status" value="1"/>
</dbReference>
<name>A0A4W3IQX8_CALMI</name>
<dbReference type="STRING" id="7868.ENSCMIP00000029916"/>